<name>A0ABW9A4E2_9BURK</name>
<gene>
    <name evidence="7" type="ORF">PQR62_01250</name>
</gene>
<evidence type="ECO:0000256" key="2">
    <source>
        <dbReference type="ARBA" id="ARBA00007261"/>
    </source>
</evidence>
<evidence type="ECO:0000313" key="8">
    <source>
        <dbReference type="Proteomes" id="UP001629246"/>
    </source>
</evidence>
<dbReference type="InterPro" id="IPR011765">
    <property type="entry name" value="Pept_M16_N"/>
</dbReference>
<feature type="chain" id="PRO_5046795722" evidence="4">
    <location>
        <begin position="44"/>
        <end position="969"/>
    </location>
</feature>
<dbReference type="InterPro" id="IPR007863">
    <property type="entry name" value="Peptidase_M16_C"/>
</dbReference>
<dbReference type="InterPro" id="IPR050361">
    <property type="entry name" value="MPP/UQCRC_Complex"/>
</dbReference>
<keyword evidence="8" id="KW-1185">Reference proteome</keyword>
<evidence type="ECO:0000256" key="1">
    <source>
        <dbReference type="ARBA" id="ARBA00001947"/>
    </source>
</evidence>
<feature type="signal peptide" evidence="4">
    <location>
        <begin position="1"/>
        <end position="43"/>
    </location>
</feature>
<sequence length="969" mass="106098">MSSFRIPHRLSRMTRILALRHSRCALLSVTLCAGAVMNAPASAATGSDVKPATAATAASSKAATAIKLPHGVSQGPAAEGISEYRFANGFKLLMFPDDSKPTVVVNMTYLVGSRHENYGETGMAHLLEHLMFKGSPKYPAIPQEFSKRGMRFNGTTSLDRTNYYETFQASDDNLKWALSMEADRMLNSHIARKDLDSEMTVVRNEFEAGENSPTSVMLKRMQGIAYDWHSYGRPTIGNRSDIENVKIENLQAFYRTYYQPDNAVLLVAGKFDPQQVLNLVNQRFGAMPKPKRKLPEFWTVEPTQDGEREFTIRRSGDIQLVALSYKMPSNLHPDTDPLAFAASILADSPNGRLHKKLVESGKASAVYNMQLSGYAPGLQIIGAVVKKDAPIEQVKQELINAVESFGSTLPTAEEIERVKRANANAFEKLLNNPQQLGVEMSNAIALGDWRLLFADRDETARVTAQQVADAANKYFRRDNRTVGLYVPDEHPQRSDVPAAPTVEKILQDYTPRPPVAAGESFDPAPANILARTQLLQPGQDQRSRLKLALLPKKSRGATVSVSMNLEFGDEKNLFGKRAVAQMTASMLMRGTQSLTRQQLADEFSRLKISGGIYGFQTTRENLAPALALAADILRHPRFDAAEFEQLRSEILVNLEASRNEPAARASEATALHFNHYPDGDWRAAQTLDQKIAGIKAVTLEQVKAFHREFYGASHGELAVVGDFDVNATRAAIDSAFGGWDSAAAYQRVLPSYADIAPTRSLINTPDKENGFYLARTNVQLRDSDPDYAALAVANYLFGGASLKSRLADRVRQKEGLSYGISSSLNIGALSDAGSFVISAISAPQNLDKVDAAVKDELQRVVREGFTQEELDRAKSGILQQRNQARAQDGSIATGWTALLDLDRDFLWQQQMDERIAALTLAQVNTALRRHIDPARISVAIARDEVKASAANSAGAAGAASIAPAAVTAK</sequence>
<feature type="domain" description="Peptidase M16 C-terminal" evidence="6">
    <location>
        <begin position="245"/>
        <end position="421"/>
    </location>
</feature>
<evidence type="ECO:0000259" key="5">
    <source>
        <dbReference type="Pfam" id="PF00675"/>
    </source>
</evidence>
<reference evidence="7 8" key="1">
    <citation type="journal article" date="2024" name="Chem. Sci.">
        <title>Discovery of megapolipeptins by genome mining of a Burkholderiales bacteria collection.</title>
        <authorList>
            <person name="Paulo B.S."/>
            <person name="Recchia M.J.J."/>
            <person name="Lee S."/>
            <person name="Fergusson C.H."/>
            <person name="Romanowski S.B."/>
            <person name="Hernandez A."/>
            <person name="Krull N."/>
            <person name="Liu D.Y."/>
            <person name="Cavanagh H."/>
            <person name="Bos A."/>
            <person name="Gray C.A."/>
            <person name="Murphy B.T."/>
            <person name="Linington R.G."/>
            <person name="Eustaquio A.S."/>
        </authorList>
    </citation>
    <scope>NUCLEOTIDE SEQUENCE [LARGE SCALE GENOMIC DNA]</scope>
    <source>
        <strain evidence="7 8">RL21-008-BIB-A</strain>
    </source>
</reference>
<keyword evidence="4" id="KW-0732">Signal</keyword>
<dbReference type="RefSeq" id="WP_408153959.1">
    <property type="nucleotide sequence ID" value="NZ_JAQQFM010000001.1"/>
</dbReference>
<dbReference type="Gene3D" id="3.30.830.10">
    <property type="entry name" value="Metalloenzyme, LuxS/M16 peptidase-like"/>
    <property type="match status" value="4"/>
</dbReference>
<dbReference type="InterPro" id="IPR011249">
    <property type="entry name" value="Metalloenz_LuxS/M16"/>
</dbReference>
<dbReference type="InterPro" id="IPR001431">
    <property type="entry name" value="Pept_M16_Zn_BS"/>
</dbReference>
<dbReference type="Pfam" id="PF00675">
    <property type="entry name" value="Peptidase_M16"/>
    <property type="match status" value="1"/>
</dbReference>
<dbReference type="Pfam" id="PF05193">
    <property type="entry name" value="Peptidase_M16_C"/>
    <property type="match status" value="2"/>
</dbReference>
<evidence type="ECO:0000256" key="4">
    <source>
        <dbReference type="SAM" id="SignalP"/>
    </source>
</evidence>
<accession>A0ABW9A4E2</accession>
<protein>
    <submittedName>
        <fullName evidence="7">Pitrilysin family protein</fullName>
    </submittedName>
</protein>
<evidence type="ECO:0000313" key="7">
    <source>
        <dbReference type="EMBL" id="MFL9922872.1"/>
    </source>
</evidence>
<dbReference type="PROSITE" id="PS00143">
    <property type="entry name" value="INSULINASE"/>
    <property type="match status" value="1"/>
</dbReference>
<proteinExistence type="inferred from homology"/>
<evidence type="ECO:0000256" key="3">
    <source>
        <dbReference type="RuleBase" id="RU004447"/>
    </source>
</evidence>
<dbReference type="PANTHER" id="PTHR11851:SF49">
    <property type="entry name" value="MITOCHONDRIAL-PROCESSING PEPTIDASE SUBUNIT ALPHA"/>
    <property type="match status" value="1"/>
</dbReference>
<organism evidence="7 8">
    <name type="scientific">Herbaspirillum lusitanum</name>
    <dbReference type="NCBI Taxonomy" id="213312"/>
    <lineage>
        <taxon>Bacteria</taxon>
        <taxon>Pseudomonadati</taxon>
        <taxon>Pseudomonadota</taxon>
        <taxon>Betaproteobacteria</taxon>
        <taxon>Burkholderiales</taxon>
        <taxon>Oxalobacteraceae</taxon>
        <taxon>Herbaspirillum</taxon>
    </lineage>
</organism>
<comment type="cofactor">
    <cofactor evidence="1">
        <name>Zn(2+)</name>
        <dbReference type="ChEBI" id="CHEBI:29105"/>
    </cofactor>
</comment>
<evidence type="ECO:0000259" key="6">
    <source>
        <dbReference type="Pfam" id="PF05193"/>
    </source>
</evidence>
<dbReference type="Proteomes" id="UP001629246">
    <property type="component" value="Unassembled WGS sequence"/>
</dbReference>
<comment type="similarity">
    <text evidence="2 3">Belongs to the peptidase M16 family.</text>
</comment>
<feature type="domain" description="Peptidase M16 C-terminal" evidence="6">
    <location>
        <begin position="697"/>
        <end position="875"/>
    </location>
</feature>
<comment type="caution">
    <text evidence="7">The sequence shown here is derived from an EMBL/GenBank/DDBJ whole genome shotgun (WGS) entry which is preliminary data.</text>
</comment>
<feature type="domain" description="Peptidase M16 N-terminal" evidence="5">
    <location>
        <begin position="98"/>
        <end position="237"/>
    </location>
</feature>
<dbReference type="PANTHER" id="PTHR11851">
    <property type="entry name" value="METALLOPROTEASE"/>
    <property type="match status" value="1"/>
</dbReference>
<dbReference type="SUPFAM" id="SSF63411">
    <property type="entry name" value="LuxS/MPP-like metallohydrolase"/>
    <property type="match status" value="4"/>
</dbReference>
<dbReference type="EMBL" id="JAQQFM010000001">
    <property type="protein sequence ID" value="MFL9922872.1"/>
    <property type="molecule type" value="Genomic_DNA"/>
</dbReference>